<gene>
    <name evidence="3" type="ORF">MAGR_22210</name>
</gene>
<sequence>MVSALMEIKKQLDAILNRRMDRRDFLRQIAIGVVALSGVGAALRLLSRSSEASEGTGYGGSAYGGNAGDNR</sequence>
<evidence type="ECO:0000256" key="1">
    <source>
        <dbReference type="SAM" id="MobiDB-lite"/>
    </source>
</evidence>
<accession>A0A7I9VZN9</accession>
<keyword evidence="2" id="KW-0472">Membrane</keyword>
<dbReference type="EMBL" id="BLKS01000001">
    <property type="protein sequence ID" value="GFG50780.1"/>
    <property type="molecule type" value="Genomic_DNA"/>
</dbReference>
<organism evidence="3 4">
    <name type="scientific">Mycolicibacterium agri</name>
    <name type="common">Mycobacterium agri</name>
    <dbReference type="NCBI Taxonomy" id="36811"/>
    <lineage>
        <taxon>Bacteria</taxon>
        <taxon>Bacillati</taxon>
        <taxon>Actinomycetota</taxon>
        <taxon>Actinomycetes</taxon>
        <taxon>Mycobacteriales</taxon>
        <taxon>Mycobacteriaceae</taxon>
        <taxon>Mycolicibacterium</taxon>
    </lineage>
</organism>
<feature type="compositionally biased region" description="Gly residues" evidence="1">
    <location>
        <begin position="56"/>
        <end position="71"/>
    </location>
</feature>
<keyword evidence="2" id="KW-1133">Transmembrane helix</keyword>
<keyword evidence="2" id="KW-0812">Transmembrane</keyword>
<dbReference type="Proteomes" id="UP000465302">
    <property type="component" value="Unassembled WGS sequence"/>
</dbReference>
<feature type="region of interest" description="Disordered" evidence="1">
    <location>
        <begin position="49"/>
        <end position="71"/>
    </location>
</feature>
<name>A0A7I9VZN9_MYCAG</name>
<evidence type="ECO:0008006" key="5">
    <source>
        <dbReference type="Google" id="ProtNLM"/>
    </source>
</evidence>
<dbReference type="AlphaFoldDB" id="A0A7I9VZN9"/>
<evidence type="ECO:0000313" key="3">
    <source>
        <dbReference type="EMBL" id="GFG50780.1"/>
    </source>
</evidence>
<comment type="caution">
    <text evidence="3">The sequence shown here is derived from an EMBL/GenBank/DDBJ whole genome shotgun (WGS) entry which is preliminary data.</text>
</comment>
<protein>
    <recommendedName>
        <fullName evidence="5">Twin-arginine translocation signal domain-containing protein</fullName>
    </recommendedName>
</protein>
<proteinExistence type="predicted"/>
<dbReference type="InterPro" id="IPR019546">
    <property type="entry name" value="TAT_signal_bac_arc"/>
</dbReference>
<feature type="transmembrane region" description="Helical" evidence="2">
    <location>
        <begin position="25"/>
        <end position="46"/>
    </location>
</feature>
<evidence type="ECO:0000256" key="2">
    <source>
        <dbReference type="SAM" id="Phobius"/>
    </source>
</evidence>
<dbReference type="NCBIfam" id="TIGR01409">
    <property type="entry name" value="TAT_signal_seq"/>
    <property type="match status" value="1"/>
</dbReference>
<evidence type="ECO:0000313" key="4">
    <source>
        <dbReference type="Proteomes" id="UP000465302"/>
    </source>
</evidence>
<reference evidence="3 4" key="1">
    <citation type="journal article" date="2019" name="Emerg. Microbes Infect.">
        <title>Comprehensive subspecies identification of 175 nontuberculous mycobacteria species based on 7547 genomic profiles.</title>
        <authorList>
            <person name="Matsumoto Y."/>
            <person name="Kinjo T."/>
            <person name="Motooka D."/>
            <person name="Nabeya D."/>
            <person name="Jung N."/>
            <person name="Uechi K."/>
            <person name="Horii T."/>
            <person name="Iida T."/>
            <person name="Fujita J."/>
            <person name="Nakamura S."/>
        </authorList>
    </citation>
    <scope>NUCLEOTIDE SEQUENCE [LARGE SCALE GENOMIC DNA]</scope>
    <source>
        <strain evidence="3 4">JCM 6377</strain>
    </source>
</reference>